<gene>
    <name evidence="2" type="ORF">OO013_10970</name>
</gene>
<proteinExistence type="predicted"/>
<evidence type="ECO:0000313" key="2">
    <source>
        <dbReference type="EMBL" id="MCX2744392.1"/>
    </source>
</evidence>
<dbReference type="RefSeq" id="WP_266056854.1">
    <property type="nucleotide sequence ID" value="NZ_JAPFQN010000006.1"/>
</dbReference>
<dbReference type="SMART" id="SM01321">
    <property type="entry name" value="Y1_Tnp"/>
    <property type="match status" value="1"/>
</dbReference>
<dbReference type="Proteomes" id="UP001209885">
    <property type="component" value="Unassembled WGS sequence"/>
</dbReference>
<dbReference type="Pfam" id="PF01797">
    <property type="entry name" value="Y1_Tnp"/>
    <property type="match status" value="1"/>
</dbReference>
<dbReference type="Gene3D" id="3.30.70.1290">
    <property type="entry name" value="Transposase IS200-like"/>
    <property type="match status" value="1"/>
</dbReference>
<dbReference type="EMBL" id="JAPFQN010000006">
    <property type="protein sequence ID" value="MCX2744392.1"/>
    <property type="molecule type" value="Genomic_DNA"/>
</dbReference>
<dbReference type="PANTHER" id="PTHR36966:SF1">
    <property type="entry name" value="REP-ASSOCIATED TYROSINE TRANSPOSASE"/>
    <property type="match status" value="1"/>
</dbReference>
<dbReference type="InterPro" id="IPR002686">
    <property type="entry name" value="Transposase_17"/>
</dbReference>
<organism evidence="2 3">
    <name type="scientific">Mangrovivirga halotolerans</name>
    <dbReference type="NCBI Taxonomy" id="2993936"/>
    <lineage>
        <taxon>Bacteria</taxon>
        <taxon>Pseudomonadati</taxon>
        <taxon>Bacteroidota</taxon>
        <taxon>Cytophagia</taxon>
        <taxon>Cytophagales</taxon>
        <taxon>Mangrovivirgaceae</taxon>
        <taxon>Mangrovivirga</taxon>
    </lineage>
</organism>
<comment type="caution">
    <text evidence="2">The sequence shown here is derived from an EMBL/GenBank/DDBJ whole genome shotgun (WGS) entry which is preliminary data.</text>
</comment>
<keyword evidence="3" id="KW-1185">Reference proteome</keyword>
<dbReference type="InterPro" id="IPR052715">
    <property type="entry name" value="RAYT_transposase"/>
</dbReference>
<protein>
    <submittedName>
        <fullName evidence="2">Transposase</fullName>
    </submittedName>
</protein>
<dbReference type="NCBIfam" id="NF047646">
    <property type="entry name" value="REP_Tyr_transpos"/>
    <property type="match status" value="1"/>
</dbReference>
<evidence type="ECO:0000259" key="1">
    <source>
        <dbReference type="SMART" id="SM01321"/>
    </source>
</evidence>
<name>A0ABT3RRH3_9BACT</name>
<reference evidence="2 3" key="1">
    <citation type="submission" date="2022-11" db="EMBL/GenBank/DDBJ databases">
        <title>The characterization of three novel Bacteroidetes species and genomic analysis of their roles in tidal elemental geochemical cycles.</title>
        <authorList>
            <person name="Ma K."/>
        </authorList>
    </citation>
    <scope>NUCLEOTIDE SEQUENCE [LARGE SCALE GENOMIC DNA]</scope>
    <source>
        <strain evidence="2 3">M17</strain>
    </source>
</reference>
<dbReference type="SUPFAM" id="SSF143422">
    <property type="entry name" value="Transposase IS200-like"/>
    <property type="match status" value="1"/>
</dbReference>
<feature type="domain" description="Transposase IS200-like" evidence="1">
    <location>
        <begin position="9"/>
        <end position="149"/>
    </location>
</feature>
<evidence type="ECO:0000313" key="3">
    <source>
        <dbReference type="Proteomes" id="UP001209885"/>
    </source>
</evidence>
<dbReference type="PANTHER" id="PTHR36966">
    <property type="entry name" value="REP-ASSOCIATED TYROSINE TRANSPOSASE"/>
    <property type="match status" value="1"/>
</dbReference>
<sequence length="182" mass="21381">MDKGYKIRDQNGLYFVTFAVVEWVDVFTRRNYAEIVVDSLIFCQKNKGLEIYAWCLMSNHLHLIVAAKKGFNLSDILRDFKKYTAKEIISAINNNHSESRRNWMLWIFKQAGSKNNKNNSFQFWRQNNQPKELITNQFKDQKLDYIHNNPVESGLVKRPEDYVYSSASNYSGEQGLIDIILL</sequence>
<dbReference type="InterPro" id="IPR036515">
    <property type="entry name" value="Transposase_17_sf"/>
</dbReference>
<accession>A0ABT3RRH3</accession>